<dbReference type="AlphaFoldDB" id="A0A517NPB5"/>
<evidence type="ECO:0000313" key="1">
    <source>
        <dbReference type="EMBL" id="QDT08971.1"/>
    </source>
</evidence>
<gene>
    <name evidence="1" type="ORF">K239x_09140</name>
</gene>
<keyword evidence="2" id="KW-1185">Reference proteome</keyword>
<proteinExistence type="predicted"/>
<dbReference type="Proteomes" id="UP000319817">
    <property type="component" value="Chromosome"/>
</dbReference>
<reference evidence="1 2" key="1">
    <citation type="submission" date="2019-02" db="EMBL/GenBank/DDBJ databases">
        <title>Deep-cultivation of Planctomycetes and their phenomic and genomic characterization uncovers novel biology.</title>
        <authorList>
            <person name="Wiegand S."/>
            <person name="Jogler M."/>
            <person name="Boedeker C."/>
            <person name="Pinto D."/>
            <person name="Vollmers J."/>
            <person name="Rivas-Marin E."/>
            <person name="Kohn T."/>
            <person name="Peeters S.H."/>
            <person name="Heuer A."/>
            <person name="Rast P."/>
            <person name="Oberbeckmann S."/>
            <person name="Bunk B."/>
            <person name="Jeske O."/>
            <person name="Meyerdierks A."/>
            <person name="Storesund J.E."/>
            <person name="Kallscheuer N."/>
            <person name="Luecker S."/>
            <person name="Lage O.M."/>
            <person name="Pohl T."/>
            <person name="Merkel B.J."/>
            <person name="Hornburger P."/>
            <person name="Mueller R.-W."/>
            <person name="Bruemmer F."/>
            <person name="Labrenz M."/>
            <person name="Spormann A.M."/>
            <person name="Op den Camp H."/>
            <person name="Overmann J."/>
            <person name="Amann R."/>
            <person name="Jetten M.S.M."/>
            <person name="Mascher T."/>
            <person name="Medema M.H."/>
            <person name="Devos D.P."/>
            <person name="Kaster A.-K."/>
            <person name="Ovreas L."/>
            <person name="Rohde M."/>
            <person name="Galperin M.Y."/>
            <person name="Jogler C."/>
        </authorList>
    </citation>
    <scope>NUCLEOTIDE SEQUENCE [LARGE SCALE GENOMIC DNA]</scope>
    <source>
        <strain evidence="1 2">K23_9</strain>
    </source>
</reference>
<name>A0A517NPB5_9BACT</name>
<accession>A0A517NPB5</accession>
<sequence length="51" mass="5297">MGIRAASIASVAEALNHGQHFITGDVATVVLKFVLVDGDGQFMAGGREAHM</sequence>
<evidence type="ECO:0000313" key="2">
    <source>
        <dbReference type="Proteomes" id="UP000319817"/>
    </source>
</evidence>
<organism evidence="1 2">
    <name type="scientific">Stieleria marina</name>
    <dbReference type="NCBI Taxonomy" id="1930275"/>
    <lineage>
        <taxon>Bacteria</taxon>
        <taxon>Pseudomonadati</taxon>
        <taxon>Planctomycetota</taxon>
        <taxon>Planctomycetia</taxon>
        <taxon>Pirellulales</taxon>
        <taxon>Pirellulaceae</taxon>
        <taxon>Stieleria</taxon>
    </lineage>
</organism>
<dbReference type="EMBL" id="CP036526">
    <property type="protein sequence ID" value="QDT08971.1"/>
    <property type="molecule type" value="Genomic_DNA"/>
</dbReference>
<protein>
    <submittedName>
        <fullName evidence="1">Uncharacterized protein</fullName>
    </submittedName>
</protein>